<proteinExistence type="predicted"/>
<evidence type="ECO:0000313" key="1">
    <source>
        <dbReference type="EMBL" id="NIJ57265.1"/>
    </source>
</evidence>
<comment type="caution">
    <text evidence="1">The sequence shown here is derived from an EMBL/GenBank/DDBJ whole genome shotgun (WGS) entry which is preliminary data.</text>
</comment>
<sequence length="49" mass="5482">MRKPRAGDDPLAIAARERAGRGAANRRIKAIVIWYECIRITYAGGECHK</sequence>
<keyword evidence="2" id="KW-1185">Reference proteome</keyword>
<dbReference type="EMBL" id="JAASQI010000002">
    <property type="protein sequence ID" value="NIJ57265.1"/>
    <property type="molecule type" value="Genomic_DNA"/>
</dbReference>
<organism evidence="1 2">
    <name type="scientific">Pseudochelatococcus lubricantis</name>
    <dbReference type="NCBI Taxonomy" id="1538102"/>
    <lineage>
        <taxon>Bacteria</taxon>
        <taxon>Pseudomonadati</taxon>
        <taxon>Pseudomonadota</taxon>
        <taxon>Alphaproteobacteria</taxon>
        <taxon>Hyphomicrobiales</taxon>
        <taxon>Chelatococcaceae</taxon>
        <taxon>Pseudochelatococcus</taxon>
    </lineage>
</organism>
<reference evidence="1 2" key="1">
    <citation type="submission" date="2020-03" db="EMBL/GenBank/DDBJ databases">
        <title>Genomic Encyclopedia of Type Strains, Phase IV (KMG-IV): sequencing the most valuable type-strain genomes for metagenomic binning, comparative biology and taxonomic classification.</title>
        <authorList>
            <person name="Goeker M."/>
        </authorList>
    </citation>
    <scope>NUCLEOTIDE SEQUENCE [LARGE SCALE GENOMIC DNA]</scope>
    <source>
        <strain evidence="1 2">DSM 103870</strain>
    </source>
</reference>
<dbReference type="RefSeq" id="WP_166949610.1">
    <property type="nucleotide sequence ID" value="NZ_JAASQI010000002.1"/>
</dbReference>
<accession>A0ABX0V0B1</accession>
<name>A0ABX0V0B1_9HYPH</name>
<evidence type="ECO:0000313" key="2">
    <source>
        <dbReference type="Proteomes" id="UP001429580"/>
    </source>
</evidence>
<gene>
    <name evidence="1" type="ORF">FHS82_001091</name>
</gene>
<protein>
    <submittedName>
        <fullName evidence="1">Uncharacterized protein</fullName>
    </submittedName>
</protein>
<dbReference type="Proteomes" id="UP001429580">
    <property type="component" value="Unassembled WGS sequence"/>
</dbReference>